<organism evidence="7 8">
    <name type="scientific">Danionella cerebrum</name>
    <dbReference type="NCBI Taxonomy" id="2873325"/>
    <lineage>
        <taxon>Eukaryota</taxon>
        <taxon>Metazoa</taxon>
        <taxon>Chordata</taxon>
        <taxon>Craniata</taxon>
        <taxon>Vertebrata</taxon>
        <taxon>Euteleostomi</taxon>
        <taxon>Actinopterygii</taxon>
        <taxon>Neopterygii</taxon>
        <taxon>Teleostei</taxon>
        <taxon>Ostariophysi</taxon>
        <taxon>Cypriniformes</taxon>
        <taxon>Danionidae</taxon>
        <taxon>Danioninae</taxon>
        <taxon>Danionella</taxon>
    </lineage>
</organism>
<keyword evidence="5" id="KW-1133">Transmembrane helix</keyword>
<keyword evidence="5" id="KW-0812">Transmembrane</keyword>
<proteinExistence type="inferred from homology"/>
<evidence type="ECO:0000313" key="8">
    <source>
        <dbReference type="Proteomes" id="UP000316079"/>
    </source>
</evidence>
<keyword evidence="8" id="KW-1185">Reference proteome</keyword>
<feature type="domain" description="C2" evidence="6">
    <location>
        <begin position="479"/>
        <end position="608"/>
    </location>
</feature>
<dbReference type="Proteomes" id="UP000316079">
    <property type="component" value="Unassembled WGS sequence"/>
</dbReference>
<dbReference type="SMART" id="SM00239">
    <property type="entry name" value="C2"/>
    <property type="match status" value="1"/>
</dbReference>
<evidence type="ECO:0000256" key="1">
    <source>
        <dbReference type="ARBA" id="ARBA00007923"/>
    </source>
</evidence>
<dbReference type="EMBL" id="SRMA01026997">
    <property type="protein sequence ID" value="TRY62488.1"/>
    <property type="molecule type" value="Genomic_DNA"/>
</dbReference>
<dbReference type="PANTHER" id="PTHR45911:SF3">
    <property type="entry name" value="DYSFERLIN-RELATED"/>
    <property type="match status" value="1"/>
</dbReference>
<dbReference type="Pfam" id="PF00168">
    <property type="entry name" value="C2"/>
    <property type="match status" value="1"/>
</dbReference>
<dbReference type="InterPro" id="IPR000008">
    <property type="entry name" value="C2_dom"/>
</dbReference>
<dbReference type="GO" id="GO:0030672">
    <property type="term" value="C:synaptic vesicle membrane"/>
    <property type="evidence" value="ECO:0007669"/>
    <property type="project" value="TreeGrafter"/>
</dbReference>
<dbReference type="PROSITE" id="PS50004">
    <property type="entry name" value="C2"/>
    <property type="match status" value="1"/>
</dbReference>
<reference evidence="7 8" key="1">
    <citation type="journal article" date="2019" name="Sci. Data">
        <title>Hybrid genome assembly and annotation of Danionella translucida.</title>
        <authorList>
            <person name="Kadobianskyi M."/>
            <person name="Schulze L."/>
            <person name="Schuelke M."/>
            <person name="Judkewitz B."/>
        </authorList>
    </citation>
    <scope>NUCLEOTIDE SEQUENCE [LARGE SCALE GENOMIC DNA]</scope>
    <source>
        <strain evidence="7 8">Bolton</strain>
    </source>
</reference>
<evidence type="ECO:0000259" key="6">
    <source>
        <dbReference type="PROSITE" id="PS50004"/>
    </source>
</evidence>
<evidence type="ECO:0000256" key="5">
    <source>
        <dbReference type="SAM" id="Phobius"/>
    </source>
</evidence>
<comment type="caution">
    <text evidence="7">The sequence shown here is derived from an EMBL/GenBank/DDBJ whole genome shotgun (WGS) entry which is preliminary data.</text>
</comment>
<dbReference type="GO" id="GO:0005509">
    <property type="term" value="F:calcium ion binding"/>
    <property type="evidence" value="ECO:0007669"/>
    <property type="project" value="TreeGrafter"/>
</dbReference>
<feature type="region of interest" description="Disordered" evidence="4">
    <location>
        <begin position="86"/>
        <end position="125"/>
    </location>
</feature>
<sequence>MPPPNHHAIMPPPCHHATMLPPSYQITMPPPNHHVTMPPPNHHATIPPPNHHAIMPPPNHHITMPASSHHVARSHHNTMPPFSYFKTDLHNLGRPRPARSSAPVDQKSDQSALDPVDKSVKKQKRYQWRKTGNVAVDAKDLQRHELNLTPHTILCDLESFKLHKDPSRSMLGKCQCKAFEANPTKAHATQHMPTDGTALQVINERVIMVRQPFGWPAIGSQCQVDLSVLSKECTHRLDVPLEEGEGTLVLLVTLTASAAVSIADLSVNVLDDPHERREILHRYGMRATDAEARLNCFSVGAGFSDLAEAQRCDLLLKSTQPLGARDWFKPVERRIGPPHTLRRAREELIGIESFKYQWKTLHRPNGGRVTYITITSRPSDVMRCAACFGYIIKVEEAYQMCCSTLHTSCVSVCGPERGLSRSFHNIKDVGMVQVKVIRAEGLMAADVTGLQWTGLVSGTGNLGLLMSSDFTLYSCHKAPAHKASLRAPARSRTHRLNRLWIRGVSQQGYGPRNSASSNRELTGDAESKSDPFCVVELSNDRLQTHTVYKNLNPEWNKVFTFNVKDIHSVLEVTVFDEDRDRSADFLGKVAVPLLSMQQPWFRGHTHTLHSAGDFQTDACHVPLPQIQNGERKAYALKSKELTGPTKGVIFLEIDVIYNVVKAGMRTLIPIEQKYIEEEPRVSKQLLLQNFNRVRRCIMFLINTGCFINSCFEWDSPQRSICAFLVKLLDDISKQPRKSHLVEVSLQCCTEMYIYAVLSDTDSCETEEYNSQTPAQRNITALKYRNSHREEETECHDSGMAVQMTELMLFVVVVWNFELYMFPLLLLMLLAWNFLLIASGKDTRQGDMDWEKMRKSEKKSREVLQAFNPAQWYHIFQLCAPVSETAHHLRLAVLSRRLRASP</sequence>
<dbReference type="PANTHER" id="PTHR45911">
    <property type="entry name" value="C2 DOMAIN-CONTAINING PROTEIN"/>
    <property type="match status" value="1"/>
</dbReference>
<gene>
    <name evidence="7" type="ORF">DNTS_026136</name>
</gene>
<keyword evidence="5" id="KW-0472">Membrane</keyword>
<keyword evidence="2" id="KW-0479">Metal-binding</keyword>
<feature type="transmembrane region" description="Helical" evidence="5">
    <location>
        <begin position="806"/>
        <end position="834"/>
    </location>
</feature>
<name>A0A553NAN1_9TELE</name>
<comment type="similarity">
    <text evidence="1">Belongs to the MCTP family.</text>
</comment>
<protein>
    <recommendedName>
        <fullName evidence="6">C2 domain-containing protein</fullName>
    </recommendedName>
</protein>
<dbReference type="GO" id="GO:0046928">
    <property type="term" value="P:regulation of neurotransmitter secretion"/>
    <property type="evidence" value="ECO:0007669"/>
    <property type="project" value="TreeGrafter"/>
</dbReference>
<dbReference type="OrthoDB" id="8910013at2759"/>
<evidence type="ECO:0000256" key="4">
    <source>
        <dbReference type="SAM" id="MobiDB-lite"/>
    </source>
</evidence>
<dbReference type="STRING" id="623744.A0A553NAN1"/>
<dbReference type="AlphaFoldDB" id="A0A553NAN1"/>
<dbReference type="SUPFAM" id="SSF49562">
    <property type="entry name" value="C2 domain (Calcium/lipid-binding domain, CaLB)"/>
    <property type="match status" value="1"/>
</dbReference>
<evidence type="ECO:0000313" key="7">
    <source>
        <dbReference type="EMBL" id="TRY62488.1"/>
    </source>
</evidence>
<accession>A0A553NAN1</accession>
<evidence type="ECO:0000256" key="2">
    <source>
        <dbReference type="ARBA" id="ARBA00022723"/>
    </source>
</evidence>
<dbReference type="CDD" id="cd08377">
    <property type="entry name" value="C2C_MCTP_PRT"/>
    <property type="match status" value="1"/>
</dbReference>
<keyword evidence="3" id="KW-0106">Calcium</keyword>
<dbReference type="InterPro" id="IPR035892">
    <property type="entry name" value="C2_domain_sf"/>
</dbReference>
<dbReference type="Gene3D" id="2.60.40.150">
    <property type="entry name" value="C2 domain"/>
    <property type="match status" value="1"/>
</dbReference>
<evidence type="ECO:0000256" key="3">
    <source>
        <dbReference type="ARBA" id="ARBA00022837"/>
    </source>
</evidence>